<dbReference type="SUPFAM" id="SSF48008">
    <property type="entry name" value="GntR ligand-binding domain-like"/>
    <property type="match status" value="1"/>
</dbReference>
<name>A0A7Y7IJJ4_9MICC</name>
<dbReference type="Gene3D" id="1.10.10.10">
    <property type="entry name" value="Winged helix-like DNA-binding domain superfamily/Winged helix DNA-binding domain"/>
    <property type="match status" value="1"/>
</dbReference>
<dbReference type="InterPro" id="IPR036390">
    <property type="entry name" value="WH_DNA-bd_sf"/>
</dbReference>
<dbReference type="SMART" id="SM00345">
    <property type="entry name" value="HTH_GNTR"/>
    <property type="match status" value="1"/>
</dbReference>
<dbReference type="Pfam" id="PF07729">
    <property type="entry name" value="FCD"/>
    <property type="match status" value="1"/>
</dbReference>
<dbReference type="SMART" id="SM00895">
    <property type="entry name" value="FCD"/>
    <property type="match status" value="1"/>
</dbReference>
<dbReference type="EMBL" id="JAAMFM010000036">
    <property type="protein sequence ID" value="NVM96632.1"/>
    <property type="molecule type" value="Genomic_DNA"/>
</dbReference>
<organism evidence="6 7">
    <name type="scientific">Arthrobacter wenxiniae</name>
    <dbReference type="NCBI Taxonomy" id="2713570"/>
    <lineage>
        <taxon>Bacteria</taxon>
        <taxon>Bacillati</taxon>
        <taxon>Actinomycetota</taxon>
        <taxon>Actinomycetes</taxon>
        <taxon>Micrococcales</taxon>
        <taxon>Micrococcaceae</taxon>
        <taxon>Arthrobacter</taxon>
    </lineage>
</organism>
<dbReference type="AlphaFoldDB" id="A0A7Y7IJJ4"/>
<dbReference type="PANTHER" id="PTHR43537">
    <property type="entry name" value="TRANSCRIPTIONAL REGULATOR, GNTR FAMILY"/>
    <property type="match status" value="1"/>
</dbReference>
<sequence length="272" mass="29692">MTAARTAEPPPPAPDRGEGARGTVPSTGLPREYLHSALVDKLGLAVVTREFPPHTVLRIEELEARYGVSRSVIREVIRVLSSLGLLASRRRLGTVVQPATAWNLYDPHVIRWRLASGDRIDQLRSLSELRSAIEPQAAKLAAQRASFAEASELVSLSAQLWATGHDSDIAEFLKLDVLFHAKLLDASGNEMFAQLNSLVTEVLKGRSDHGLMPNSPNHQAMEFHVDVANAIQRRDGDAAQAAMTRIVEQSMDEMGVIWNVAHPEPGGPDRAP</sequence>
<dbReference type="Gene3D" id="1.20.120.530">
    <property type="entry name" value="GntR ligand-binding domain-like"/>
    <property type="match status" value="1"/>
</dbReference>
<dbReference type="SUPFAM" id="SSF46785">
    <property type="entry name" value="Winged helix' DNA-binding domain"/>
    <property type="match status" value="1"/>
</dbReference>
<feature type="region of interest" description="Disordered" evidence="4">
    <location>
        <begin position="1"/>
        <end position="26"/>
    </location>
</feature>
<dbReference type="InterPro" id="IPR011711">
    <property type="entry name" value="GntR_C"/>
</dbReference>
<dbReference type="GO" id="GO:0003677">
    <property type="term" value="F:DNA binding"/>
    <property type="evidence" value="ECO:0007669"/>
    <property type="project" value="UniProtKB-KW"/>
</dbReference>
<dbReference type="CDD" id="cd07377">
    <property type="entry name" value="WHTH_GntR"/>
    <property type="match status" value="1"/>
</dbReference>
<evidence type="ECO:0000256" key="1">
    <source>
        <dbReference type="ARBA" id="ARBA00023015"/>
    </source>
</evidence>
<dbReference type="Pfam" id="PF00392">
    <property type="entry name" value="GntR"/>
    <property type="match status" value="1"/>
</dbReference>
<reference evidence="6 7" key="1">
    <citation type="submission" date="2020-02" db="EMBL/GenBank/DDBJ databases">
        <title>Genome sequence of strain AETb3-4.</title>
        <authorList>
            <person name="Gao J."/>
            <person name="Zhang X."/>
        </authorList>
    </citation>
    <scope>NUCLEOTIDE SEQUENCE [LARGE SCALE GENOMIC DNA]</scope>
    <source>
        <strain evidence="6 7">AETb3-4</strain>
    </source>
</reference>
<evidence type="ECO:0000313" key="7">
    <source>
        <dbReference type="Proteomes" id="UP000543556"/>
    </source>
</evidence>
<proteinExistence type="predicted"/>
<dbReference type="RefSeq" id="WP_176636350.1">
    <property type="nucleotide sequence ID" value="NZ_JAAMFM010000036.1"/>
</dbReference>
<dbReference type="Proteomes" id="UP000543556">
    <property type="component" value="Unassembled WGS sequence"/>
</dbReference>
<accession>A0A7Y7IJJ4</accession>
<dbReference type="PROSITE" id="PS50949">
    <property type="entry name" value="HTH_GNTR"/>
    <property type="match status" value="1"/>
</dbReference>
<dbReference type="InterPro" id="IPR008920">
    <property type="entry name" value="TF_FadR/GntR_C"/>
</dbReference>
<keyword evidence="7" id="KW-1185">Reference proteome</keyword>
<keyword evidence="3" id="KW-0804">Transcription</keyword>
<comment type="caution">
    <text evidence="6">The sequence shown here is derived from an EMBL/GenBank/DDBJ whole genome shotgun (WGS) entry which is preliminary data.</text>
</comment>
<dbReference type="PANTHER" id="PTHR43537:SF44">
    <property type="entry name" value="GNTR FAMILY REGULATORY PROTEIN"/>
    <property type="match status" value="1"/>
</dbReference>
<feature type="domain" description="HTH gntR-type" evidence="5">
    <location>
        <begin position="32"/>
        <end position="99"/>
    </location>
</feature>
<gene>
    <name evidence="6" type="ORF">G6034_17325</name>
</gene>
<evidence type="ECO:0000259" key="5">
    <source>
        <dbReference type="PROSITE" id="PS50949"/>
    </source>
</evidence>
<dbReference type="GO" id="GO:0003700">
    <property type="term" value="F:DNA-binding transcription factor activity"/>
    <property type="evidence" value="ECO:0007669"/>
    <property type="project" value="InterPro"/>
</dbReference>
<dbReference type="InterPro" id="IPR000524">
    <property type="entry name" value="Tscrpt_reg_HTH_GntR"/>
</dbReference>
<dbReference type="InterPro" id="IPR036388">
    <property type="entry name" value="WH-like_DNA-bd_sf"/>
</dbReference>
<keyword evidence="2" id="KW-0238">DNA-binding</keyword>
<evidence type="ECO:0000256" key="4">
    <source>
        <dbReference type="SAM" id="MobiDB-lite"/>
    </source>
</evidence>
<evidence type="ECO:0000313" key="6">
    <source>
        <dbReference type="EMBL" id="NVM96632.1"/>
    </source>
</evidence>
<protein>
    <submittedName>
        <fullName evidence="6">FadR family transcriptional regulator</fullName>
    </submittedName>
</protein>
<evidence type="ECO:0000256" key="3">
    <source>
        <dbReference type="ARBA" id="ARBA00023163"/>
    </source>
</evidence>
<evidence type="ECO:0000256" key="2">
    <source>
        <dbReference type="ARBA" id="ARBA00023125"/>
    </source>
</evidence>
<keyword evidence="1" id="KW-0805">Transcription regulation</keyword>